<name>A0A0G1X805_UNCK3</name>
<gene>
    <name evidence="1" type="ORF">VF00_C0001G0041</name>
</gene>
<proteinExistence type="predicted"/>
<sequence length="151" mass="17100">MLAFLAILLCLGVLLVVRLIRAHQRGHEDQPTKFQLSLTTVLDRHAAASVRTWLIGELGEIFRRVAKEENLQAPEALNQIFADINACMVNTLKHREDLTPARIYDHMNHSLRRATLSCPRDVPHSLALSRIHAQWVTFGRAMTEKASLAYP</sequence>
<reference evidence="1 2" key="1">
    <citation type="journal article" date="2015" name="Nature">
        <title>rRNA introns, odd ribosomes, and small enigmatic genomes across a large radiation of phyla.</title>
        <authorList>
            <person name="Brown C.T."/>
            <person name="Hug L.A."/>
            <person name="Thomas B.C."/>
            <person name="Sharon I."/>
            <person name="Castelle C.J."/>
            <person name="Singh A."/>
            <person name="Wilkins M.J."/>
            <person name="Williams K.H."/>
            <person name="Banfield J.F."/>
        </authorList>
    </citation>
    <scope>NUCLEOTIDE SEQUENCE [LARGE SCALE GENOMIC DNA]</scope>
</reference>
<protein>
    <submittedName>
        <fullName evidence="1">Uncharacterized protein</fullName>
    </submittedName>
</protein>
<comment type="caution">
    <text evidence="1">The sequence shown here is derived from an EMBL/GenBank/DDBJ whole genome shotgun (WGS) entry which is preliminary data.</text>
</comment>
<dbReference type="EMBL" id="LCRB01000001">
    <property type="protein sequence ID" value="KKW27106.1"/>
    <property type="molecule type" value="Genomic_DNA"/>
</dbReference>
<accession>A0A0G1X805</accession>
<dbReference type="AlphaFoldDB" id="A0A0G1X805"/>
<evidence type="ECO:0000313" key="2">
    <source>
        <dbReference type="Proteomes" id="UP000034913"/>
    </source>
</evidence>
<dbReference type="Proteomes" id="UP000034913">
    <property type="component" value="Unassembled WGS sequence"/>
</dbReference>
<organism evidence="1 2">
    <name type="scientific">candidate division Kazan bacterium GW2011_GWB1_52_7</name>
    <dbReference type="NCBI Taxonomy" id="1620414"/>
    <lineage>
        <taxon>Bacteria</taxon>
        <taxon>Bacteria division Kazan-3B-28</taxon>
    </lineage>
</organism>
<evidence type="ECO:0000313" key="1">
    <source>
        <dbReference type="EMBL" id="KKW27106.1"/>
    </source>
</evidence>